<dbReference type="PANTHER" id="PTHR16105:SF2">
    <property type="entry name" value="RNA-BINDING PROTEIN 41"/>
    <property type="match status" value="1"/>
</dbReference>
<comment type="caution">
    <text evidence="6">The sequence shown here is derived from an EMBL/GenBank/DDBJ whole genome shotgun (WGS) entry which is preliminary data.</text>
</comment>
<dbReference type="InterPro" id="IPR035979">
    <property type="entry name" value="RBD_domain_sf"/>
</dbReference>
<evidence type="ECO:0000256" key="1">
    <source>
        <dbReference type="ARBA" id="ARBA00022884"/>
    </source>
</evidence>
<organism evidence="6 7">
    <name type="scientific">Ladona fulva</name>
    <name type="common">Scarce chaser dragonfly</name>
    <name type="synonym">Libellula fulva</name>
    <dbReference type="NCBI Taxonomy" id="123851"/>
    <lineage>
        <taxon>Eukaryota</taxon>
        <taxon>Metazoa</taxon>
        <taxon>Ecdysozoa</taxon>
        <taxon>Arthropoda</taxon>
        <taxon>Hexapoda</taxon>
        <taxon>Insecta</taxon>
        <taxon>Pterygota</taxon>
        <taxon>Palaeoptera</taxon>
        <taxon>Odonata</taxon>
        <taxon>Epiprocta</taxon>
        <taxon>Anisoptera</taxon>
        <taxon>Libelluloidea</taxon>
        <taxon>Libellulidae</taxon>
        <taxon>Ladona</taxon>
    </lineage>
</organism>
<dbReference type="InterPro" id="IPR012677">
    <property type="entry name" value="Nucleotide-bd_a/b_plait_sf"/>
</dbReference>
<gene>
    <name evidence="6" type="ORF">J437_LFUL001652</name>
</gene>
<dbReference type="Proteomes" id="UP000792457">
    <property type="component" value="Unassembled WGS sequence"/>
</dbReference>
<dbReference type="SMART" id="SM00360">
    <property type="entry name" value="RRM"/>
    <property type="match status" value="1"/>
</dbReference>
<dbReference type="AlphaFoldDB" id="A0A8K0K2H5"/>
<evidence type="ECO:0000256" key="4">
    <source>
        <dbReference type="SAM" id="MobiDB-lite"/>
    </source>
</evidence>
<dbReference type="GO" id="GO:0030626">
    <property type="term" value="F:U12 snRNA binding"/>
    <property type="evidence" value="ECO:0007669"/>
    <property type="project" value="TreeGrafter"/>
</dbReference>
<dbReference type="EMBL" id="KZ308312">
    <property type="protein sequence ID" value="KAG8227109.1"/>
    <property type="molecule type" value="Genomic_DNA"/>
</dbReference>
<dbReference type="InterPro" id="IPR000504">
    <property type="entry name" value="RRM_dom"/>
</dbReference>
<reference evidence="6" key="2">
    <citation type="submission" date="2017-10" db="EMBL/GenBank/DDBJ databases">
        <title>Ladona fulva Genome sequencing and assembly.</title>
        <authorList>
            <person name="Murali S."/>
            <person name="Richards S."/>
            <person name="Bandaranaike D."/>
            <person name="Bellair M."/>
            <person name="Blankenburg K."/>
            <person name="Chao H."/>
            <person name="Dinh H."/>
            <person name="Doddapaneni H."/>
            <person name="Dugan-Rocha S."/>
            <person name="Elkadiri S."/>
            <person name="Gnanaolivu R."/>
            <person name="Hernandez B."/>
            <person name="Skinner E."/>
            <person name="Javaid M."/>
            <person name="Lee S."/>
            <person name="Li M."/>
            <person name="Ming W."/>
            <person name="Munidasa M."/>
            <person name="Muniz J."/>
            <person name="Nguyen L."/>
            <person name="Hughes D."/>
            <person name="Osuji N."/>
            <person name="Pu L.-L."/>
            <person name="Puazo M."/>
            <person name="Qu C."/>
            <person name="Quiroz J."/>
            <person name="Raj R."/>
            <person name="Weissenberger G."/>
            <person name="Xin Y."/>
            <person name="Zou X."/>
            <person name="Han Y."/>
            <person name="Worley K."/>
            <person name="Muzny D."/>
            <person name="Gibbs R."/>
        </authorList>
    </citation>
    <scope>NUCLEOTIDE SEQUENCE</scope>
    <source>
        <strain evidence="6">Sampled in the wild</strain>
    </source>
</reference>
<keyword evidence="7" id="KW-1185">Reference proteome</keyword>
<dbReference type="OrthoDB" id="448399at2759"/>
<proteinExistence type="predicted"/>
<dbReference type="PROSITE" id="PS50102">
    <property type="entry name" value="RRM"/>
    <property type="match status" value="1"/>
</dbReference>
<sequence>MAEIHFSRGKSYELAPNCDEHPTEYVESEGERLIKQMVQKQMNTSVTLEQQLKKPKEFETCMEFVPITKYASGQIALAEFKEFAQKIDHLQDLKSSGLTEKEIDLLNDSEKGEKYFEEKYKKVENSALQSSLQEIKKKLQQRSEEIKNIKSASATDRGISRHELELSLSVKPESDHTKLLQFALSCQSNEAVDSRPLDHPINKLKEIEHELFSHLKPVSRKRKKKLNKGEERKSAAVEIHPQPSCSLVEPAPSSSPATLWDSCIAPNPPRRKIAEKVSEVHQYTCASKPLYTIREGKIVSLEKSSAKVEESPSLSKGEAFIVTDAVSESSGKLIPLKTIQANRIKAEEIINSPHFKNYCKGVPSEVLYVKNLSKSVEEMDLVSYFGNFEASGGKKIMYRLMSGRMRGQAFITFPDADKAAMALEALNGCYCKGKPLIIQFGRSKS</sequence>
<evidence type="ECO:0000313" key="7">
    <source>
        <dbReference type="Proteomes" id="UP000792457"/>
    </source>
</evidence>
<evidence type="ECO:0000256" key="2">
    <source>
        <dbReference type="PROSITE-ProRule" id="PRU00176"/>
    </source>
</evidence>
<dbReference type="Gene3D" id="3.30.70.330">
    <property type="match status" value="1"/>
</dbReference>
<evidence type="ECO:0000259" key="5">
    <source>
        <dbReference type="PROSITE" id="PS50102"/>
    </source>
</evidence>
<reference evidence="6" key="1">
    <citation type="submission" date="2013-04" db="EMBL/GenBank/DDBJ databases">
        <authorList>
            <person name="Qu J."/>
            <person name="Murali S.C."/>
            <person name="Bandaranaike D."/>
            <person name="Bellair M."/>
            <person name="Blankenburg K."/>
            <person name="Chao H."/>
            <person name="Dinh H."/>
            <person name="Doddapaneni H."/>
            <person name="Downs B."/>
            <person name="Dugan-Rocha S."/>
            <person name="Elkadiri S."/>
            <person name="Gnanaolivu R.D."/>
            <person name="Hernandez B."/>
            <person name="Javaid M."/>
            <person name="Jayaseelan J.C."/>
            <person name="Lee S."/>
            <person name="Li M."/>
            <person name="Ming W."/>
            <person name="Munidasa M."/>
            <person name="Muniz J."/>
            <person name="Nguyen L."/>
            <person name="Ongeri F."/>
            <person name="Osuji N."/>
            <person name="Pu L.-L."/>
            <person name="Puazo M."/>
            <person name="Qu C."/>
            <person name="Quiroz J."/>
            <person name="Raj R."/>
            <person name="Weissenberger G."/>
            <person name="Xin Y."/>
            <person name="Zou X."/>
            <person name="Han Y."/>
            <person name="Richards S."/>
            <person name="Worley K."/>
            <person name="Muzny D."/>
            <person name="Gibbs R."/>
        </authorList>
    </citation>
    <scope>NUCLEOTIDE SEQUENCE</scope>
    <source>
        <strain evidence="6">Sampled in the wild</strain>
    </source>
</reference>
<protein>
    <recommendedName>
        <fullName evidence="5">RRM domain-containing protein</fullName>
    </recommendedName>
</protein>
<dbReference type="SUPFAM" id="SSF54928">
    <property type="entry name" value="RNA-binding domain, RBD"/>
    <property type="match status" value="1"/>
</dbReference>
<accession>A0A8K0K2H5</accession>
<feature type="region of interest" description="Disordered" evidence="4">
    <location>
        <begin position="218"/>
        <end position="238"/>
    </location>
</feature>
<dbReference type="InterPro" id="IPR045164">
    <property type="entry name" value="RBM41/RNPC3"/>
</dbReference>
<name>A0A8K0K2H5_LADFU</name>
<dbReference type="GO" id="GO:0000398">
    <property type="term" value="P:mRNA splicing, via spliceosome"/>
    <property type="evidence" value="ECO:0007669"/>
    <property type="project" value="TreeGrafter"/>
</dbReference>
<evidence type="ECO:0000313" key="6">
    <source>
        <dbReference type="EMBL" id="KAG8227109.1"/>
    </source>
</evidence>
<feature type="coiled-coil region" evidence="3">
    <location>
        <begin position="125"/>
        <end position="152"/>
    </location>
</feature>
<feature type="domain" description="RRM" evidence="5">
    <location>
        <begin position="365"/>
        <end position="443"/>
    </location>
</feature>
<dbReference type="GO" id="GO:0097157">
    <property type="term" value="F:pre-mRNA intronic binding"/>
    <property type="evidence" value="ECO:0007669"/>
    <property type="project" value="TreeGrafter"/>
</dbReference>
<dbReference type="PANTHER" id="PTHR16105">
    <property type="entry name" value="RNA-BINDING REGION-CONTAINING PROTEIN 3"/>
    <property type="match status" value="1"/>
</dbReference>
<dbReference type="Pfam" id="PF00076">
    <property type="entry name" value="RRM_1"/>
    <property type="match status" value="1"/>
</dbReference>
<keyword evidence="3" id="KW-0175">Coiled coil</keyword>
<evidence type="ECO:0000256" key="3">
    <source>
        <dbReference type="SAM" id="Coils"/>
    </source>
</evidence>
<keyword evidence="1 2" id="KW-0694">RNA-binding</keyword>
<dbReference type="GO" id="GO:0005689">
    <property type="term" value="C:U12-type spliceosomal complex"/>
    <property type="evidence" value="ECO:0007669"/>
    <property type="project" value="TreeGrafter"/>
</dbReference>